<dbReference type="KEGG" id="bvr:BVIR_859"/>
<dbReference type="OrthoDB" id="7960147at2"/>
<keyword evidence="1" id="KW-1133">Transmembrane helix</keyword>
<evidence type="ECO:0000313" key="4">
    <source>
        <dbReference type="Proteomes" id="UP000065734"/>
    </source>
</evidence>
<organism evidence="3 4">
    <name type="scientific">Blastochloris viridis</name>
    <name type="common">Rhodopseudomonas viridis</name>
    <dbReference type="NCBI Taxonomy" id="1079"/>
    <lineage>
        <taxon>Bacteria</taxon>
        <taxon>Pseudomonadati</taxon>
        <taxon>Pseudomonadota</taxon>
        <taxon>Alphaproteobacteria</taxon>
        <taxon>Hyphomicrobiales</taxon>
        <taxon>Blastochloridaceae</taxon>
        <taxon>Blastochloris</taxon>
    </lineage>
</organism>
<keyword evidence="4" id="KW-1185">Reference proteome</keyword>
<protein>
    <submittedName>
        <fullName evidence="3">Uncharacterized protein</fullName>
    </submittedName>
</protein>
<proteinExistence type="predicted"/>
<keyword evidence="1" id="KW-0472">Membrane</keyword>
<reference evidence="4" key="3">
    <citation type="journal article" date="2016" name="Genome Announc.">
        <title>Revised genome sequence of the purple photosynthetic bacterium Blastochloris viridis.</title>
        <authorList>
            <person name="Liu L.N."/>
            <person name="Faulkner M."/>
            <person name="Liu X."/>
            <person name="Huang F."/>
            <person name="Darby A.C."/>
            <person name="Hall N."/>
        </authorList>
    </citation>
    <scope>NUCLEOTIDE SEQUENCE [LARGE SCALE GENOMIC DNA]</scope>
    <source>
        <strain evidence="4">ATCC 19567 / DSM 133 / F</strain>
    </source>
</reference>
<dbReference type="EMBL" id="LN907867">
    <property type="protein sequence ID" value="CUU41315.1"/>
    <property type="molecule type" value="Genomic_DNA"/>
</dbReference>
<dbReference type="RefSeq" id="WP_055036572.1">
    <property type="nucleotide sequence ID" value="NZ_AP014854.2"/>
</dbReference>
<evidence type="ECO:0000313" key="3">
    <source>
        <dbReference type="EMBL" id="CUU41315.1"/>
    </source>
</evidence>
<sequence length="179" mass="18839">MTTTAGLIFTAIIVGFIVAVILYRRQRIESFRRAVLALGGSTTRPGPLPGTVDWAGTEVTAARAIEIVPGVPATFIALMRSAAPAASEDFGTTRADPFLLLRLPAEAIADDAAFRRALAARVPLDGVVYDDTDHAVVMVRALHTGAKVTAFIEAVRAALDPAPRPAEGWRGAVPPISGR</sequence>
<dbReference type="AlphaFoldDB" id="A0A0H5B7B1"/>
<reference evidence="3" key="2">
    <citation type="submission" date="2015-11" db="EMBL/GenBank/DDBJ databases">
        <authorList>
            <person name="Zhang Y."/>
            <person name="Guo Z."/>
        </authorList>
    </citation>
    <scope>NUCLEOTIDE SEQUENCE</scope>
    <source>
        <strain evidence="3">1</strain>
    </source>
</reference>
<evidence type="ECO:0000313" key="2">
    <source>
        <dbReference type="EMBL" id="BAR98055.1"/>
    </source>
</evidence>
<dbReference type="EMBL" id="AP014854">
    <property type="protein sequence ID" value="BAR98055.1"/>
    <property type="molecule type" value="Genomic_DNA"/>
</dbReference>
<feature type="transmembrane region" description="Helical" evidence="1">
    <location>
        <begin position="6"/>
        <end position="23"/>
    </location>
</feature>
<keyword evidence="1" id="KW-0812">Transmembrane</keyword>
<name>A0A0H5B7B1_BLAVI</name>
<gene>
    <name evidence="2" type="ORF">BV133_462</name>
    <name evidence="3" type="ORF">BVIRIDIS_03040</name>
</gene>
<reference evidence="2" key="1">
    <citation type="journal article" date="2015" name="Genome Announc.">
        <title>Complete Genome Sequence of the Bacteriochlorophyll b-Producing Photosynthetic Bacterium Blastochloris viridis.</title>
        <authorList>
            <person name="Tsukatani Y."/>
            <person name="Hirose Y."/>
            <person name="Harada J."/>
            <person name="Misawa N."/>
            <person name="Mori K."/>
            <person name="Inoue K."/>
            <person name="Tamiaki H."/>
        </authorList>
    </citation>
    <scope>NUCLEOTIDE SEQUENCE [LARGE SCALE GENOMIC DNA]</scope>
    <source>
        <strain evidence="2">DSM 133</strain>
    </source>
</reference>
<dbReference type="Proteomes" id="UP000065734">
    <property type="component" value="Chromosome I"/>
</dbReference>
<accession>A0A0H5B7B1</accession>
<evidence type="ECO:0000256" key="1">
    <source>
        <dbReference type="SAM" id="Phobius"/>
    </source>
</evidence>